<dbReference type="InterPro" id="IPR006093">
    <property type="entry name" value="Oxy_OxRdtase_FAD_BS"/>
</dbReference>
<dbReference type="PANTHER" id="PTHR42973:SF39">
    <property type="entry name" value="FAD-BINDING PCMH-TYPE DOMAIN-CONTAINING PROTEIN"/>
    <property type="match status" value="1"/>
</dbReference>
<keyword evidence="8" id="KW-1185">Reference proteome</keyword>
<keyword evidence="3" id="KW-0285">Flavoprotein</keyword>
<feature type="domain" description="FAD-binding PCMH-type" evidence="6">
    <location>
        <begin position="86"/>
        <end position="258"/>
    </location>
</feature>
<dbReference type="PANTHER" id="PTHR42973">
    <property type="entry name" value="BINDING OXIDOREDUCTASE, PUTATIVE (AFU_ORTHOLOGUE AFUA_1G17690)-RELATED"/>
    <property type="match status" value="1"/>
</dbReference>
<dbReference type="InterPro" id="IPR036318">
    <property type="entry name" value="FAD-bd_PCMH-like_sf"/>
</dbReference>
<dbReference type="InterPro" id="IPR016169">
    <property type="entry name" value="FAD-bd_PCMH_sub2"/>
</dbReference>
<dbReference type="InterPro" id="IPR016167">
    <property type="entry name" value="FAD-bd_PCMH_sub1"/>
</dbReference>
<dbReference type="InterPro" id="IPR006094">
    <property type="entry name" value="Oxid_FAD_bind_N"/>
</dbReference>
<protein>
    <submittedName>
        <fullName evidence="7">Oxidoreductase</fullName>
    </submittedName>
</protein>
<evidence type="ECO:0000313" key="8">
    <source>
        <dbReference type="Proteomes" id="UP000465622"/>
    </source>
</evidence>
<dbReference type="PROSITE" id="PS51387">
    <property type="entry name" value="FAD_PCMH"/>
    <property type="match status" value="1"/>
</dbReference>
<dbReference type="Gene3D" id="3.40.462.20">
    <property type="match status" value="1"/>
</dbReference>
<keyword evidence="4" id="KW-0274">FAD</keyword>
<dbReference type="Pfam" id="PF08031">
    <property type="entry name" value="BBE"/>
    <property type="match status" value="1"/>
</dbReference>
<evidence type="ECO:0000313" key="7">
    <source>
        <dbReference type="EMBL" id="BBX35176.1"/>
    </source>
</evidence>
<dbReference type="InterPro" id="IPR016166">
    <property type="entry name" value="FAD-bd_PCMH"/>
</dbReference>
<comment type="cofactor">
    <cofactor evidence="1">
        <name>FAD</name>
        <dbReference type="ChEBI" id="CHEBI:57692"/>
    </cofactor>
</comment>
<dbReference type="Gene3D" id="3.30.43.10">
    <property type="entry name" value="Uridine Diphospho-n-acetylenolpyruvylglucosamine Reductase, domain 2"/>
    <property type="match status" value="1"/>
</dbReference>
<evidence type="ECO:0000259" key="6">
    <source>
        <dbReference type="PROSITE" id="PS51387"/>
    </source>
</evidence>
<proteinExistence type="inferred from homology"/>
<evidence type="ECO:0000256" key="1">
    <source>
        <dbReference type="ARBA" id="ARBA00001974"/>
    </source>
</evidence>
<dbReference type="Proteomes" id="UP000465622">
    <property type="component" value="Chromosome"/>
</dbReference>
<sequence>MRHGGFRAGQAHNSDMTVPRGISRQTFLRGAVGALAAGAVLGTNRAHAEPAASGWGDLSAAIRGPVVLPDNGQFGSAKAVFNTNFNDLAPAAVVAPTSASEVQKAMAFAAAHNLKVAARGGGHSYVGASTATGALVLDLRQLPGDIHYDAATGYVTVTPATGLYAIHEVLAGAGRGIPTGTCPTVGAAGHALGGGLGAQSRHAGLMCDQLVSATVVLPGGAGVTASANEHPDLFWALRGGGGGNFGVTTALTFATFPAGDVDAVSLDFPLQAFAQVLVGWQNWLRTADRNSWALADTITDPGGAHCRILATCPAGSGDAVAAAVTRTVGLQPMGVDKHTFDYLDLVRYLAVNNLNPSPLGYVGGSDVFTSITPAVAQGIAAAFNAFPNGAGRPLVIMHTLDGALATVGPGDTAFPWRRQSALVQWYVETSGSPAAAARWLNTAHQAVAPYSVGGYVNYLEANQPASRYFGANLSRLAAVRQKYDPGRIMFSGLNF</sequence>
<dbReference type="EMBL" id="AP022567">
    <property type="protein sequence ID" value="BBX35176.1"/>
    <property type="molecule type" value="Genomic_DNA"/>
</dbReference>
<evidence type="ECO:0000256" key="3">
    <source>
        <dbReference type="ARBA" id="ARBA00022630"/>
    </source>
</evidence>
<gene>
    <name evidence="7" type="ORF">MMAGJ_44580</name>
</gene>
<dbReference type="InterPro" id="IPR006311">
    <property type="entry name" value="TAT_signal"/>
</dbReference>
<dbReference type="PROSITE" id="PS51318">
    <property type="entry name" value="TAT"/>
    <property type="match status" value="1"/>
</dbReference>
<evidence type="ECO:0000256" key="5">
    <source>
        <dbReference type="ARBA" id="ARBA00023002"/>
    </source>
</evidence>
<comment type="similarity">
    <text evidence="2">Belongs to the oxygen-dependent FAD-linked oxidoreductase family.</text>
</comment>
<accession>A0ABN5YCV3</accession>
<evidence type="ECO:0000256" key="4">
    <source>
        <dbReference type="ARBA" id="ARBA00022827"/>
    </source>
</evidence>
<dbReference type="PROSITE" id="PS00862">
    <property type="entry name" value="OX2_COVAL_FAD"/>
    <property type="match status" value="1"/>
</dbReference>
<dbReference type="Gene3D" id="3.30.465.10">
    <property type="match status" value="1"/>
</dbReference>
<dbReference type="SUPFAM" id="SSF56176">
    <property type="entry name" value="FAD-binding/transporter-associated domain-like"/>
    <property type="match status" value="1"/>
</dbReference>
<keyword evidence="5" id="KW-0560">Oxidoreductase</keyword>
<dbReference type="InterPro" id="IPR050416">
    <property type="entry name" value="FAD-linked_Oxidoreductase"/>
</dbReference>
<organism evidence="7 8">
    <name type="scientific">Mycolicibacterium mageritense</name>
    <name type="common">Mycobacterium mageritense</name>
    <dbReference type="NCBI Taxonomy" id="53462"/>
    <lineage>
        <taxon>Bacteria</taxon>
        <taxon>Bacillati</taxon>
        <taxon>Actinomycetota</taxon>
        <taxon>Actinomycetes</taxon>
        <taxon>Mycobacteriales</taxon>
        <taxon>Mycobacteriaceae</taxon>
        <taxon>Mycolicibacterium</taxon>
    </lineage>
</organism>
<dbReference type="Pfam" id="PF01565">
    <property type="entry name" value="FAD_binding_4"/>
    <property type="match status" value="1"/>
</dbReference>
<dbReference type="InterPro" id="IPR012951">
    <property type="entry name" value="BBE"/>
</dbReference>
<name>A0ABN5YCV3_MYCME</name>
<reference evidence="7 8" key="1">
    <citation type="journal article" date="2019" name="Emerg. Microbes Infect.">
        <title>Comprehensive subspecies identification of 175 nontuberculous mycobacteria species based on 7547 genomic profiles.</title>
        <authorList>
            <person name="Matsumoto Y."/>
            <person name="Kinjo T."/>
            <person name="Motooka D."/>
            <person name="Nabeya D."/>
            <person name="Jung N."/>
            <person name="Uechi K."/>
            <person name="Horii T."/>
            <person name="Iida T."/>
            <person name="Fujita J."/>
            <person name="Nakamura S."/>
        </authorList>
    </citation>
    <scope>NUCLEOTIDE SEQUENCE [LARGE SCALE GENOMIC DNA]</scope>
    <source>
        <strain evidence="7 8">JCM 12375</strain>
    </source>
</reference>
<evidence type="ECO:0000256" key="2">
    <source>
        <dbReference type="ARBA" id="ARBA00005466"/>
    </source>
</evidence>